<reference evidence="2" key="1">
    <citation type="submission" date="2016-10" db="EMBL/GenBank/DDBJ databases">
        <title>Sequence of Gallionella enrichment culture.</title>
        <authorList>
            <person name="Poehlein A."/>
            <person name="Muehling M."/>
            <person name="Daniel R."/>
        </authorList>
    </citation>
    <scope>NUCLEOTIDE SEQUENCE</scope>
</reference>
<sequence>MDSITSEPRPLCDLCGAKGELVQSGIADPDGNLSGTWGFQRCSNPECGVYWLDPAPPPSELWKAYATYHTHTRKSGHRLAKAMLSLAHRFIRLGLLPLWFANGLKREADYLRFMTLSREPAGHLLDVGCGGGRFLNRMKKRGWQVEGTDFDEQATKKVSARYGIKTHVGDLAQCTLPADSFDVVTMSQTIEHLYDPLTTLHECLRILKPGGLLVMTTPNALSLGAAEFGAFWRGWEAPRHLHLFTVESLQQLTRRTGFDVDEASTYSAGSAVVYRVSRSNQQPSSFSWLNELKLLIWSYDKELQEHRSQASNPHTGQNVLIRARKPAPQNG</sequence>
<dbReference type="EC" id="2.1.1.-" evidence="2"/>
<gene>
    <name evidence="2" type="ORF">GALL_00330</name>
</gene>
<proteinExistence type="predicted"/>
<accession>A0A1J5TDY3</accession>
<dbReference type="GO" id="GO:0032259">
    <property type="term" value="P:methylation"/>
    <property type="evidence" value="ECO:0007669"/>
    <property type="project" value="UniProtKB-KW"/>
</dbReference>
<comment type="caution">
    <text evidence="2">The sequence shown here is derived from an EMBL/GenBank/DDBJ whole genome shotgun (WGS) entry which is preliminary data.</text>
</comment>
<feature type="compositionally biased region" description="Polar residues" evidence="1">
    <location>
        <begin position="309"/>
        <end position="318"/>
    </location>
</feature>
<dbReference type="Gene3D" id="3.40.50.150">
    <property type="entry name" value="Vaccinia Virus protein VP39"/>
    <property type="match status" value="1"/>
</dbReference>
<dbReference type="AlphaFoldDB" id="A0A1J5TDY3"/>
<dbReference type="Pfam" id="PF13489">
    <property type="entry name" value="Methyltransf_23"/>
    <property type="match status" value="1"/>
</dbReference>
<dbReference type="InterPro" id="IPR029063">
    <property type="entry name" value="SAM-dependent_MTases_sf"/>
</dbReference>
<dbReference type="EMBL" id="MLJW01000001">
    <property type="protein sequence ID" value="OIR19154.1"/>
    <property type="molecule type" value="Genomic_DNA"/>
</dbReference>
<organism evidence="2">
    <name type="scientific">mine drainage metagenome</name>
    <dbReference type="NCBI Taxonomy" id="410659"/>
    <lineage>
        <taxon>unclassified sequences</taxon>
        <taxon>metagenomes</taxon>
        <taxon>ecological metagenomes</taxon>
    </lineage>
</organism>
<dbReference type="SUPFAM" id="SSF53335">
    <property type="entry name" value="S-adenosyl-L-methionine-dependent methyltransferases"/>
    <property type="match status" value="1"/>
</dbReference>
<dbReference type="PANTHER" id="PTHR43861">
    <property type="entry name" value="TRANS-ACONITATE 2-METHYLTRANSFERASE-RELATED"/>
    <property type="match status" value="1"/>
</dbReference>
<evidence type="ECO:0000313" key="2">
    <source>
        <dbReference type="EMBL" id="OIR19154.1"/>
    </source>
</evidence>
<protein>
    <submittedName>
        <fullName evidence="2">Putative S-adenosylmethionine-dependent methyltransferase</fullName>
        <ecNumber evidence="2">2.1.1.-</ecNumber>
    </submittedName>
</protein>
<keyword evidence="2" id="KW-0489">Methyltransferase</keyword>
<keyword evidence="2" id="KW-0808">Transferase</keyword>
<dbReference type="CDD" id="cd02440">
    <property type="entry name" value="AdoMet_MTases"/>
    <property type="match status" value="1"/>
</dbReference>
<dbReference type="GO" id="GO:0008168">
    <property type="term" value="F:methyltransferase activity"/>
    <property type="evidence" value="ECO:0007669"/>
    <property type="project" value="UniProtKB-KW"/>
</dbReference>
<name>A0A1J5TDY3_9ZZZZ</name>
<feature type="region of interest" description="Disordered" evidence="1">
    <location>
        <begin position="307"/>
        <end position="331"/>
    </location>
</feature>
<evidence type="ECO:0000256" key="1">
    <source>
        <dbReference type="SAM" id="MobiDB-lite"/>
    </source>
</evidence>